<organism evidence="2 3">
    <name type="scientific">Lojkania enalia</name>
    <dbReference type="NCBI Taxonomy" id="147567"/>
    <lineage>
        <taxon>Eukaryota</taxon>
        <taxon>Fungi</taxon>
        <taxon>Dikarya</taxon>
        <taxon>Ascomycota</taxon>
        <taxon>Pezizomycotina</taxon>
        <taxon>Dothideomycetes</taxon>
        <taxon>Pleosporomycetidae</taxon>
        <taxon>Pleosporales</taxon>
        <taxon>Pleosporales incertae sedis</taxon>
        <taxon>Lojkania</taxon>
    </lineage>
</organism>
<proteinExistence type="predicted"/>
<evidence type="ECO:0000313" key="3">
    <source>
        <dbReference type="Proteomes" id="UP000800093"/>
    </source>
</evidence>
<dbReference type="Gene3D" id="3.30.40.10">
    <property type="entry name" value="Zinc/RING finger domain, C3HC4 (zinc finger)"/>
    <property type="match status" value="1"/>
</dbReference>
<evidence type="ECO:0008006" key="4">
    <source>
        <dbReference type="Google" id="ProtNLM"/>
    </source>
</evidence>
<accession>A0A9P4KJB5</accession>
<evidence type="ECO:0000256" key="1">
    <source>
        <dbReference type="SAM" id="MobiDB-lite"/>
    </source>
</evidence>
<dbReference type="SUPFAM" id="SSF57850">
    <property type="entry name" value="RING/U-box"/>
    <property type="match status" value="1"/>
</dbReference>
<comment type="caution">
    <text evidence="2">The sequence shown here is derived from an EMBL/GenBank/DDBJ whole genome shotgun (WGS) entry which is preliminary data.</text>
</comment>
<reference evidence="3" key="1">
    <citation type="journal article" date="2020" name="Stud. Mycol.">
        <title>101 Dothideomycetes genomes: A test case for predicting lifestyles and emergence of pathogens.</title>
        <authorList>
            <person name="Haridas S."/>
            <person name="Albert R."/>
            <person name="Binder M."/>
            <person name="Bloem J."/>
            <person name="LaButti K."/>
            <person name="Salamov A."/>
            <person name="Andreopoulos B."/>
            <person name="Baker S."/>
            <person name="Barry K."/>
            <person name="Bills G."/>
            <person name="Bluhm B."/>
            <person name="Cannon C."/>
            <person name="Castanera R."/>
            <person name="Culley D."/>
            <person name="Daum C."/>
            <person name="Ezra D."/>
            <person name="Gonzalez J."/>
            <person name="Henrissat B."/>
            <person name="Kuo A."/>
            <person name="Liang C."/>
            <person name="Lipzen A."/>
            <person name="Lutzoni F."/>
            <person name="Magnuson J."/>
            <person name="Mondo S."/>
            <person name="Nolan M."/>
            <person name="Ohm R."/>
            <person name="Pangilinan J."/>
            <person name="Park H.-J."/>
            <person name="Ramirez L."/>
            <person name="Alfaro M."/>
            <person name="Sun H."/>
            <person name="Tritt A."/>
            <person name="Yoshinaga Y."/>
            <person name="Zwiers L.-H."/>
            <person name="Turgeon B."/>
            <person name="Goodwin S."/>
            <person name="Spatafora J."/>
            <person name="Crous P."/>
            <person name="Grigoriev I."/>
        </authorList>
    </citation>
    <scope>NUCLEOTIDE SEQUENCE [LARGE SCALE GENOMIC DNA]</scope>
    <source>
        <strain evidence="3">CBS 304.66</strain>
    </source>
</reference>
<protein>
    <recommendedName>
        <fullName evidence="4">RING-type domain-containing protein</fullName>
    </recommendedName>
</protein>
<dbReference type="AlphaFoldDB" id="A0A9P4KJB5"/>
<feature type="region of interest" description="Disordered" evidence="1">
    <location>
        <begin position="94"/>
        <end position="115"/>
    </location>
</feature>
<keyword evidence="3" id="KW-1185">Reference proteome</keyword>
<name>A0A9P4KJB5_9PLEO</name>
<dbReference type="InterPro" id="IPR013083">
    <property type="entry name" value="Znf_RING/FYVE/PHD"/>
</dbReference>
<sequence length="115" mass="12904">MPSPTHLPNHRGWEICMYSLERAFSSSPHALQCAISLTSAPSRSGDRKSPPPAHADKYTHIFRLSCIHIWTSLQLSPTCPICRFIIDCAYYTTPFSPTDKQTLPRPSTLRSRACS</sequence>
<gene>
    <name evidence="2" type="ORF">CC78DRAFT_530246</name>
</gene>
<dbReference type="Proteomes" id="UP000800093">
    <property type="component" value="Unassembled WGS sequence"/>
</dbReference>
<dbReference type="EMBL" id="ML986587">
    <property type="protein sequence ID" value="KAF2268330.1"/>
    <property type="molecule type" value="Genomic_DNA"/>
</dbReference>
<evidence type="ECO:0000313" key="2">
    <source>
        <dbReference type="EMBL" id="KAF2268330.1"/>
    </source>
</evidence>